<dbReference type="InterPro" id="IPR000398">
    <property type="entry name" value="Thymidylate_synthase"/>
</dbReference>
<gene>
    <name evidence="5" type="ORF">Klosneuvirus_2_167</name>
</gene>
<dbReference type="Pfam" id="PF00303">
    <property type="entry name" value="Thymidylat_synt"/>
    <property type="match status" value="1"/>
</dbReference>
<sequence length="412" mass="48150">MNSRINLIVAYDTKKGISKDGKIPWDIKEDSNFFQDVTSREYLLGKKNVLIMGKLTWKALPANYRALKNRITIIVSKTMTLEELKQDNTTGEEVYLSKTFLDAVHLYNDHYIFICGGSQIYREAIEHIDMDYYYLTEIDDDYGCDNFFPYDDLLPNLTDQEIDGSKVQMAELMDQKTFFVKDYVLNKKVNITVKKYRNLARCLNSVPENVMMVNPEENQYLNLLNEILQKGHFRSTRNSNTWSLFGRNLEFDLNKFPLLSTKKVFLRGIFEELLFFLKGDTNANHLSEKNVKIWELNTSRDFLDKNNLKHYETGSLGPLYGYNFLHFGYPYETMNTDYTNKGFNQIDYCLNLLKNEQTSRRILLTSFNPSIASQGVLYPCHGLFIQFYVEENNKLSCMMTQRSGDAFLGIKY</sequence>
<name>A0A1V0SJ94_9VIRU</name>
<dbReference type="NCBIfam" id="TIGR03284">
    <property type="entry name" value="thym_sym"/>
    <property type="match status" value="1"/>
</dbReference>
<dbReference type="Pfam" id="PF00186">
    <property type="entry name" value="DHFR_1"/>
    <property type="match status" value="1"/>
</dbReference>
<feature type="domain" description="DHFR" evidence="4">
    <location>
        <begin position="4"/>
        <end position="198"/>
    </location>
</feature>
<dbReference type="GO" id="GO:0032259">
    <property type="term" value="P:methylation"/>
    <property type="evidence" value="ECO:0007669"/>
    <property type="project" value="UniProtKB-KW"/>
</dbReference>
<keyword evidence="2" id="KW-0489">Methyltransferase</keyword>
<dbReference type="SUPFAM" id="SSF53597">
    <property type="entry name" value="Dihydrofolate reductase-like"/>
    <property type="match status" value="1"/>
</dbReference>
<dbReference type="EMBL" id="KY684109">
    <property type="protein sequence ID" value="ARF11731.1"/>
    <property type="molecule type" value="Genomic_DNA"/>
</dbReference>
<dbReference type="Gene3D" id="3.30.572.10">
    <property type="entry name" value="Thymidylate synthase/dCMP hydroxymethylase domain"/>
    <property type="match status" value="1"/>
</dbReference>
<dbReference type="CDD" id="cd00209">
    <property type="entry name" value="DHFR"/>
    <property type="match status" value="1"/>
</dbReference>
<accession>A0A1V0SJ94</accession>
<dbReference type="PRINTS" id="PR00108">
    <property type="entry name" value="THYMDSNTHASE"/>
</dbReference>
<evidence type="ECO:0000313" key="5">
    <source>
        <dbReference type="EMBL" id="ARF11731.1"/>
    </source>
</evidence>
<reference evidence="5" key="1">
    <citation type="journal article" date="2017" name="Science">
        <title>Giant viruses with an expanded complement of translation system components.</title>
        <authorList>
            <person name="Schulz F."/>
            <person name="Yutin N."/>
            <person name="Ivanova N.N."/>
            <person name="Ortega D.R."/>
            <person name="Lee T.K."/>
            <person name="Vierheilig J."/>
            <person name="Daims H."/>
            <person name="Horn M."/>
            <person name="Wagner M."/>
            <person name="Jensen G.J."/>
            <person name="Kyrpides N.C."/>
            <person name="Koonin E.V."/>
            <person name="Woyke T."/>
        </authorList>
    </citation>
    <scope>NUCLEOTIDE SEQUENCE</scope>
    <source>
        <strain evidence="5">KNV1</strain>
    </source>
</reference>
<evidence type="ECO:0000256" key="3">
    <source>
        <dbReference type="ARBA" id="ARBA00022679"/>
    </source>
</evidence>
<dbReference type="PANTHER" id="PTHR11548">
    <property type="entry name" value="THYMIDYLATE SYNTHASE 1"/>
    <property type="match status" value="1"/>
</dbReference>
<dbReference type="Gene3D" id="3.40.430.10">
    <property type="entry name" value="Dihydrofolate Reductase, subunit A"/>
    <property type="match status" value="1"/>
</dbReference>
<protein>
    <recommendedName>
        <fullName evidence="1">thymidylate synthase</fullName>
        <ecNumber evidence="1">2.1.1.45</ecNumber>
    </recommendedName>
</protein>
<dbReference type="InterPro" id="IPR023451">
    <property type="entry name" value="Thymidate_synth/dCMP_Mease_dom"/>
</dbReference>
<dbReference type="GO" id="GO:0004799">
    <property type="term" value="F:thymidylate synthase activity"/>
    <property type="evidence" value="ECO:0007669"/>
    <property type="project" value="UniProtKB-EC"/>
</dbReference>
<dbReference type="InterPro" id="IPR036926">
    <property type="entry name" value="Thymidate_synth/dCMP_Mease_sf"/>
</dbReference>
<dbReference type="GO" id="GO:0046654">
    <property type="term" value="P:tetrahydrofolate biosynthetic process"/>
    <property type="evidence" value="ECO:0007669"/>
    <property type="project" value="InterPro"/>
</dbReference>
<dbReference type="GO" id="GO:0006231">
    <property type="term" value="P:dTMP biosynthetic process"/>
    <property type="evidence" value="ECO:0007669"/>
    <property type="project" value="InterPro"/>
</dbReference>
<dbReference type="EC" id="2.1.1.45" evidence="1"/>
<dbReference type="InterPro" id="IPR001796">
    <property type="entry name" value="DHFR_dom"/>
</dbReference>
<organism evidence="5">
    <name type="scientific">Klosneuvirus KNV1</name>
    <dbReference type="NCBI Taxonomy" id="1977640"/>
    <lineage>
        <taxon>Viruses</taxon>
        <taxon>Varidnaviria</taxon>
        <taxon>Bamfordvirae</taxon>
        <taxon>Nucleocytoviricota</taxon>
        <taxon>Megaviricetes</taxon>
        <taxon>Imitervirales</taxon>
        <taxon>Mimiviridae</taxon>
        <taxon>Klosneuvirinae</taxon>
        <taxon>Klosneuvirus</taxon>
    </lineage>
</organism>
<dbReference type="PANTHER" id="PTHR11548:SF1">
    <property type="entry name" value="THYMIDYLATE SYNTHASE 1"/>
    <property type="match status" value="1"/>
</dbReference>
<evidence type="ECO:0000259" key="4">
    <source>
        <dbReference type="PROSITE" id="PS51330"/>
    </source>
</evidence>
<keyword evidence="3" id="KW-0808">Transferase</keyword>
<dbReference type="InterPro" id="IPR024072">
    <property type="entry name" value="DHFR-like_dom_sf"/>
</dbReference>
<evidence type="ECO:0000256" key="1">
    <source>
        <dbReference type="ARBA" id="ARBA00011947"/>
    </source>
</evidence>
<proteinExistence type="predicted"/>
<dbReference type="PROSITE" id="PS51330">
    <property type="entry name" value="DHFR_2"/>
    <property type="match status" value="1"/>
</dbReference>
<dbReference type="InterPro" id="IPR045097">
    <property type="entry name" value="Thymidate_synth/dCMP_Mease"/>
</dbReference>
<dbReference type="GO" id="GO:0004146">
    <property type="term" value="F:dihydrofolate reductase activity"/>
    <property type="evidence" value="ECO:0007669"/>
    <property type="project" value="InterPro"/>
</dbReference>
<dbReference type="CDD" id="cd00351">
    <property type="entry name" value="TS_Pyrimidine_HMase"/>
    <property type="match status" value="1"/>
</dbReference>
<evidence type="ECO:0000256" key="2">
    <source>
        <dbReference type="ARBA" id="ARBA00022603"/>
    </source>
</evidence>
<dbReference type="SUPFAM" id="SSF55831">
    <property type="entry name" value="Thymidylate synthase/dCMP hydroxymethylase"/>
    <property type="match status" value="1"/>
</dbReference>